<evidence type="ECO:0000313" key="2">
    <source>
        <dbReference type="Proteomes" id="UP000663891"/>
    </source>
</evidence>
<dbReference type="SUPFAM" id="SSF52047">
    <property type="entry name" value="RNI-like"/>
    <property type="match status" value="1"/>
</dbReference>
<comment type="caution">
    <text evidence="1">The sequence shown here is derived from an EMBL/GenBank/DDBJ whole genome shotgun (WGS) entry which is preliminary data.</text>
</comment>
<dbReference type="OrthoDB" id="10012882at2759"/>
<dbReference type="Proteomes" id="UP000663891">
    <property type="component" value="Unassembled WGS sequence"/>
</dbReference>
<protein>
    <recommendedName>
        <fullName evidence="3">F-box domain-containing protein</fullName>
    </recommendedName>
</protein>
<accession>A0A814G5W7</accession>
<proteinExistence type="predicted"/>
<organism evidence="1 2">
    <name type="scientific">Adineta steineri</name>
    <dbReference type="NCBI Taxonomy" id="433720"/>
    <lineage>
        <taxon>Eukaryota</taxon>
        <taxon>Metazoa</taxon>
        <taxon>Spiralia</taxon>
        <taxon>Gnathifera</taxon>
        <taxon>Rotifera</taxon>
        <taxon>Eurotatoria</taxon>
        <taxon>Bdelloidea</taxon>
        <taxon>Adinetida</taxon>
        <taxon>Adinetidae</taxon>
        <taxon>Adineta</taxon>
    </lineage>
</organism>
<name>A0A814G5W7_9BILA</name>
<sequence length="588" mass="68748">MSLLPSEIYHIIFDYFWAHEILYSFCGINDYIDNILLNYQNYKINGKSIRKSHFDLLCRIQPNQVISLILSDDSYTPNQSQLFRSLVSIEQFTRLRSLKLIELDDDGASFFSDLYKLKHLVSLEINLKDKLPFIKTSPPLQRLIINIESGVHYDIDPLITMIQSEHLRQLTLSNCSCSKLQQIFHRAIHLISLKISLMFTDAKEMAILINFHQEQSKIIALKSLSLSIEGYGDTITRAHLEGFLTPLKCLRKLELIISCFIEPECYDANQWEIFIIKNLSRLMTFNFNFSHVRIDKNVLNQYRHPFWMNKCWFVATDESYSSIYSVPHFSSTSIKYSSIPISSKYTTLPIDQHITCYDRVTQLEYDSGRRKALHRYNYIEKIYLTNLNIDKNAINLSKVKSLIVKNAQWTFSKILILIKEAMPSVNYLSLNCPHPSLGTGNLPDISLKQIKTLVLPKYAEFLDDDYFVWSLYFPCVERLVVTINSKNQIPFLIDEFGSMVSGFFHVDSCLIGTKKPIKMTCKWLIKYTHRLTDRNPNDFVCQINDQYFFSVCLWIADDDDDDIFFDENKEMICNSKWWNKCFAQNSMT</sequence>
<gene>
    <name evidence="1" type="ORF">VCS650_LOCUS14362</name>
</gene>
<evidence type="ECO:0008006" key="3">
    <source>
        <dbReference type="Google" id="ProtNLM"/>
    </source>
</evidence>
<dbReference type="AlphaFoldDB" id="A0A814G5W7"/>
<dbReference type="EMBL" id="CAJNON010000119">
    <property type="protein sequence ID" value="CAF0994080.1"/>
    <property type="molecule type" value="Genomic_DNA"/>
</dbReference>
<reference evidence="1" key="1">
    <citation type="submission" date="2021-02" db="EMBL/GenBank/DDBJ databases">
        <authorList>
            <person name="Nowell W R."/>
        </authorList>
    </citation>
    <scope>NUCLEOTIDE SEQUENCE</scope>
</reference>
<evidence type="ECO:0000313" key="1">
    <source>
        <dbReference type="EMBL" id="CAF0994080.1"/>
    </source>
</evidence>